<feature type="compositionally biased region" description="Low complexity" evidence="9">
    <location>
        <begin position="214"/>
        <end position="246"/>
    </location>
</feature>
<feature type="compositionally biased region" description="Low complexity" evidence="9">
    <location>
        <begin position="309"/>
        <end position="330"/>
    </location>
</feature>
<dbReference type="CDD" id="cd00167">
    <property type="entry name" value="SANT"/>
    <property type="match status" value="1"/>
</dbReference>
<evidence type="ECO:0000256" key="1">
    <source>
        <dbReference type="ARBA" id="ARBA00004123"/>
    </source>
</evidence>
<keyword evidence="2" id="KW-0479">Metal-binding</keyword>
<dbReference type="InterPro" id="IPR013087">
    <property type="entry name" value="Znf_C2H2_type"/>
</dbReference>
<dbReference type="SMART" id="SM00355">
    <property type="entry name" value="ZnF_C2H2"/>
    <property type="match status" value="2"/>
</dbReference>
<dbReference type="Pfam" id="PF13921">
    <property type="entry name" value="Myb_DNA-bind_6"/>
    <property type="match status" value="1"/>
</dbReference>
<evidence type="ECO:0000256" key="8">
    <source>
        <dbReference type="SAM" id="Coils"/>
    </source>
</evidence>
<dbReference type="Proteomes" id="UP000777482">
    <property type="component" value="Unassembled WGS sequence"/>
</dbReference>
<dbReference type="GO" id="GO:0000978">
    <property type="term" value="F:RNA polymerase II cis-regulatory region sequence-specific DNA binding"/>
    <property type="evidence" value="ECO:0007669"/>
    <property type="project" value="InterPro"/>
</dbReference>
<dbReference type="PANTHER" id="PTHR40626">
    <property type="entry name" value="MIP31509P"/>
    <property type="match status" value="1"/>
</dbReference>
<dbReference type="PROSITE" id="PS51294">
    <property type="entry name" value="HTH_MYB"/>
    <property type="match status" value="1"/>
</dbReference>
<dbReference type="GO" id="GO:0005634">
    <property type="term" value="C:nucleus"/>
    <property type="evidence" value="ECO:0007669"/>
    <property type="project" value="UniProtKB-SubCell"/>
</dbReference>
<dbReference type="FunFam" id="3.30.160.60:FF:000446">
    <property type="entry name" value="Zinc finger protein"/>
    <property type="match status" value="1"/>
</dbReference>
<evidence type="ECO:0000259" key="11">
    <source>
        <dbReference type="PROSITE" id="PS50157"/>
    </source>
</evidence>
<feature type="coiled-coil region" evidence="8">
    <location>
        <begin position="550"/>
        <end position="583"/>
    </location>
</feature>
<dbReference type="SMART" id="SM00717">
    <property type="entry name" value="SANT"/>
    <property type="match status" value="1"/>
</dbReference>
<dbReference type="Gene3D" id="3.30.160.60">
    <property type="entry name" value="Classic Zinc Finger"/>
    <property type="match status" value="2"/>
</dbReference>
<keyword evidence="5" id="KW-0862">Zinc</keyword>
<dbReference type="InterPro" id="IPR036236">
    <property type="entry name" value="Znf_C2H2_sf"/>
</dbReference>
<feature type="region of interest" description="Disordered" evidence="9">
    <location>
        <begin position="151"/>
        <end position="262"/>
    </location>
</feature>
<feature type="compositionally biased region" description="Pro residues" evidence="9">
    <location>
        <begin position="490"/>
        <end position="505"/>
    </location>
</feature>
<dbReference type="GO" id="GO:0008270">
    <property type="term" value="F:zinc ion binding"/>
    <property type="evidence" value="ECO:0007669"/>
    <property type="project" value="UniProtKB-KW"/>
</dbReference>
<feature type="domain" description="C2H2-type" evidence="11">
    <location>
        <begin position="674"/>
        <end position="705"/>
    </location>
</feature>
<dbReference type="InterPro" id="IPR051059">
    <property type="entry name" value="VerF-like"/>
</dbReference>
<name>A0A9P7B251_RHOMI</name>
<dbReference type="InterPro" id="IPR009057">
    <property type="entry name" value="Homeodomain-like_sf"/>
</dbReference>
<feature type="domain" description="C2H2-type" evidence="11">
    <location>
        <begin position="643"/>
        <end position="673"/>
    </location>
</feature>
<dbReference type="EMBL" id="PUHQ01000144">
    <property type="protein sequence ID" value="KAG0654610.1"/>
    <property type="molecule type" value="Genomic_DNA"/>
</dbReference>
<feature type="region of interest" description="Disordered" evidence="9">
    <location>
        <begin position="307"/>
        <end position="514"/>
    </location>
</feature>
<dbReference type="AlphaFoldDB" id="A0A9P7B251"/>
<feature type="compositionally biased region" description="Low complexity" evidence="9">
    <location>
        <begin position="179"/>
        <end position="204"/>
    </location>
</feature>
<gene>
    <name evidence="13" type="ORF">C6P46_001585</name>
</gene>
<feature type="compositionally biased region" description="Pro residues" evidence="9">
    <location>
        <begin position="99"/>
        <end position="108"/>
    </location>
</feature>
<comment type="caution">
    <text evidence="13">The sequence shown here is derived from an EMBL/GenBank/DDBJ whole genome shotgun (WGS) entry which is preliminary data.</text>
</comment>
<dbReference type="PROSITE" id="PS50090">
    <property type="entry name" value="MYB_LIKE"/>
    <property type="match status" value="1"/>
</dbReference>
<keyword evidence="14" id="KW-1185">Reference proteome</keyword>
<keyword evidence="3" id="KW-0677">Repeat</keyword>
<feature type="compositionally biased region" description="Polar residues" evidence="9">
    <location>
        <begin position="29"/>
        <end position="38"/>
    </location>
</feature>
<accession>A0A9P7B251</accession>
<feature type="domain" description="Myb-like" evidence="10">
    <location>
        <begin position="251"/>
        <end position="302"/>
    </location>
</feature>
<evidence type="ECO:0000256" key="3">
    <source>
        <dbReference type="ARBA" id="ARBA00022737"/>
    </source>
</evidence>
<dbReference type="Pfam" id="PF00096">
    <property type="entry name" value="zf-C2H2"/>
    <property type="match status" value="2"/>
</dbReference>
<dbReference type="OrthoDB" id="654211at2759"/>
<evidence type="ECO:0000259" key="12">
    <source>
        <dbReference type="PROSITE" id="PS51294"/>
    </source>
</evidence>
<sequence>MDLDDIPVHSSAPVLAGSLAEHRAHEHSNTQPRVSSSTSHDHAAAAAAAAYALPFQTGAASASSSNSRGFDDPAHYGHDEAFAQLIQRAIRMGEGAAAGPPPPPPPPASTSSVAAAAAAAIAAVAPLQKPQPGATRDPAQVHLELIRKRLEAAEKPTTEKGLGAASRDAEDGQAGEMGAATVETGPATTTSATLTAAAAPLGAARSPSSQSLLPATTPTTAAAAAAATTATDGTTTTTTTTTTPTTSKPGRGPGSRARWTPAEDRKLVQFVHYSDPPLTWDEIGAKMGRAATGCSMRWYKYLRDKSTPPAANQRASPAAATASGEGAAERMTSTAASGDEEASRVDASGHHHDKGKGKETASTPAAPSGPAPASDDVLDPNLYLQVAQEPQPQPQPQSQSQSQPEQQQQQQHAPSNEMVVGGSSSQEQQQQDDGKAVAGQESIREGGQSPQTEEKATKAAGKGNGAKAPRKASAIATGRLVDIPYISPDQLPPPLPPAPDLPGHPFPRDPTTRVHSNAGQHYLLKTALVENPPIPFKKNTIVRGRRTKPIEDLQEEMQRELEKQKAEREAKRQEFLAKAIKEMNESGQANQPEMNDETYQAYMRGEGPPPRGTALMQIVPTGKGRPTGPGARGGTSKGGTTVHTCPAENCTAAFKRSEHLRRHYKSVHRGEKPFPCTVAGCGKMFSRKDNLQQHTPSAPQQAMVHYVRALYHYPDGTSSVDPPEPGQTATITFEAVDITHTSRGAKKMQRAKNIQSEILKQSAEDEQARAADAAAAGGVVGASTTGDADGAAEEAAAAAAAVDPALVPPTASTAAAASGSEKKRGPEDDASSAPKGNGRQTKRQRQRYVAPAPAPAPVAAASGTENVDHAAAAVAEDDNSMLDPALQALAAQVSAPRGMPTTSAGASPSSAMPMSMPMSMSMQPQPDQPQHFRDLLYGHPTHSHSVVASMPPAAHHHHHHQHRPDLVLDADMFGQLPGFEAFLAAQGPSTLEGGGGGDGGGH</sequence>
<evidence type="ECO:0000256" key="6">
    <source>
        <dbReference type="ARBA" id="ARBA00023242"/>
    </source>
</evidence>
<dbReference type="PANTHER" id="PTHR40626:SF11">
    <property type="entry name" value="ZINC FINGER PROTEIN YPR022C"/>
    <property type="match status" value="1"/>
</dbReference>
<evidence type="ECO:0000256" key="5">
    <source>
        <dbReference type="ARBA" id="ARBA00022833"/>
    </source>
</evidence>
<dbReference type="InterPro" id="IPR017930">
    <property type="entry name" value="Myb_dom"/>
</dbReference>
<protein>
    <submittedName>
        <fullName evidence="13">Uncharacterized protein</fullName>
    </submittedName>
</protein>
<feature type="compositionally biased region" description="Low complexity" evidence="9">
    <location>
        <begin position="458"/>
        <end position="467"/>
    </location>
</feature>
<evidence type="ECO:0000256" key="2">
    <source>
        <dbReference type="ARBA" id="ARBA00022723"/>
    </source>
</evidence>
<evidence type="ECO:0000256" key="9">
    <source>
        <dbReference type="SAM" id="MobiDB-lite"/>
    </source>
</evidence>
<comment type="subcellular location">
    <subcellularLocation>
        <location evidence="1">Nucleus</location>
    </subcellularLocation>
</comment>
<feature type="compositionally biased region" description="Basic and acidic residues" evidence="9">
    <location>
        <begin position="341"/>
        <end position="350"/>
    </location>
</feature>
<feature type="region of interest" description="Disordered" evidence="9">
    <location>
        <begin position="605"/>
        <end position="640"/>
    </location>
</feature>
<feature type="compositionally biased region" description="Gly residues" evidence="9">
    <location>
        <begin position="625"/>
        <end position="637"/>
    </location>
</feature>
<evidence type="ECO:0000259" key="10">
    <source>
        <dbReference type="PROSITE" id="PS50090"/>
    </source>
</evidence>
<keyword evidence="8" id="KW-0175">Coiled coil</keyword>
<keyword evidence="4 7" id="KW-0863">Zinc-finger</keyword>
<evidence type="ECO:0000256" key="7">
    <source>
        <dbReference type="PROSITE-ProRule" id="PRU00042"/>
    </source>
</evidence>
<dbReference type="GO" id="GO:0000785">
    <property type="term" value="C:chromatin"/>
    <property type="evidence" value="ECO:0007669"/>
    <property type="project" value="TreeGrafter"/>
</dbReference>
<feature type="domain" description="HTH myb-type" evidence="12">
    <location>
        <begin position="256"/>
        <end position="306"/>
    </location>
</feature>
<evidence type="ECO:0000313" key="14">
    <source>
        <dbReference type="Proteomes" id="UP000777482"/>
    </source>
</evidence>
<proteinExistence type="predicted"/>
<dbReference type="PROSITE" id="PS50157">
    <property type="entry name" value="ZINC_FINGER_C2H2_2"/>
    <property type="match status" value="2"/>
</dbReference>
<feature type="compositionally biased region" description="Low complexity" evidence="9">
    <location>
        <begin position="360"/>
        <end position="374"/>
    </location>
</feature>
<feature type="region of interest" description="Disordered" evidence="9">
    <location>
        <begin position="22"/>
        <end position="42"/>
    </location>
</feature>
<dbReference type="InterPro" id="IPR001005">
    <property type="entry name" value="SANT/Myb"/>
</dbReference>
<evidence type="ECO:0000313" key="13">
    <source>
        <dbReference type="EMBL" id="KAG0654610.1"/>
    </source>
</evidence>
<keyword evidence="6" id="KW-0539">Nucleus</keyword>
<dbReference type="GO" id="GO:0000981">
    <property type="term" value="F:DNA-binding transcription factor activity, RNA polymerase II-specific"/>
    <property type="evidence" value="ECO:0007669"/>
    <property type="project" value="InterPro"/>
</dbReference>
<feature type="compositionally biased region" description="Low complexity" evidence="9">
    <location>
        <begin position="396"/>
        <end position="411"/>
    </location>
</feature>
<dbReference type="SUPFAM" id="SSF57667">
    <property type="entry name" value="beta-beta-alpha zinc fingers"/>
    <property type="match status" value="1"/>
</dbReference>
<feature type="region of interest" description="Disordered" evidence="9">
    <location>
        <begin position="94"/>
        <end position="114"/>
    </location>
</feature>
<dbReference type="Gene3D" id="1.10.10.60">
    <property type="entry name" value="Homeodomain-like"/>
    <property type="match status" value="1"/>
</dbReference>
<feature type="region of interest" description="Disordered" evidence="9">
    <location>
        <begin position="810"/>
        <end position="863"/>
    </location>
</feature>
<dbReference type="SUPFAM" id="SSF46689">
    <property type="entry name" value="Homeodomain-like"/>
    <property type="match status" value="1"/>
</dbReference>
<reference evidence="13 14" key="1">
    <citation type="submission" date="2020-11" db="EMBL/GenBank/DDBJ databases">
        <title>Kefir isolates.</title>
        <authorList>
            <person name="Marcisauskas S."/>
            <person name="Kim Y."/>
            <person name="Blasche S."/>
        </authorList>
    </citation>
    <scope>NUCLEOTIDE SEQUENCE [LARGE SCALE GENOMIC DNA]</scope>
    <source>
        <strain evidence="13 14">KR</strain>
    </source>
</reference>
<dbReference type="PROSITE" id="PS00028">
    <property type="entry name" value="ZINC_FINGER_C2H2_1"/>
    <property type="match status" value="1"/>
</dbReference>
<feature type="compositionally biased region" description="Low complexity" evidence="9">
    <location>
        <begin position="421"/>
        <end position="431"/>
    </location>
</feature>
<organism evidence="13 14">
    <name type="scientific">Rhodotorula mucilaginosa</name>
    <name type="common">Yeast</name>
    <name type="synonym">Rhodotorula rubra</name>
    <dbReference type="NCBI Taxonomy" id="5537"/>
    <lineage>
        <taxon>Eukaryota</taxon>
        <taxon>Fungi</taxon>
        <taxon>Dikarya</taxon>
        <taxon>Basidiomycota</taxon>
        <taxon>Pucciniomycotina</taxon>
        <taxon>Microbotryomycetes</taxon>
        <taxon>Sporidiobolales</taxon>
        <taxon>Sporidiobolaceae</taxon>
        <taxon>Rhodotorula</taxon>
    </lineage>
</organism>
<evidence type="ECO:0000256" key="4">
    <source>
        <dbReference type="ARBA" id="ARBA00022771"/>
    </source>
</evidence>